<reference evidence="2 3" key="1">
    <citation type="submission" date="2021-11" db="EMBL/GenBank/DDBJ databases">
        <title>Black yeast isolated from Biological Soil Crust.</title>
        <authorList>
            <person name="Kurbessoian T."/>
        </authorList>
    </citation>
    <scope>NUCLEOTIDE SEQUENCE [LARGE SCALE GENOMIC DNA]</scope>
    <source>
        <strain evidence="2 3">CCFEE 5522</strain>
    </source>
</reference>
<sequence>MDGAGSNVYEELPIGNRADGSQDEYSWTSATDGPYSTHQPWSHTGWASNHHDGMATNAMHIHGSLQPPFSRYPDEELQGQPFGQANIPLVTLGGYGVQQGLSSYLSFYPQPSPSFRTPTAYTPQQSTTQPPMQTHPPNGSTQPAYFGGRSPDGTDGIETTGPPKQKRSRKGQPREKCRCACGCTKSYYPLTTKTVTRCSKCRGMKDGACQEPMSSLNNITNTAQPTASQNNHAQPMGGPMQPCVPVAPFFGAGPGFQMPPYTPAATVVEHKAPSPTSPMYPFGQTQNVPQMPGFLMCQTDGFQKIPLPANNLPAKHQDTISAVHHAASSVSTTTAHVSASTSPAIDQATASTSPALSTTRNSASTSAPDQSDKQYGEAGKSPLEAADRRLEDATTSTSYDTAADESYTRHEPLRSDVAQRTSLTKNTEERSTDSYDDVHETQKTTHQRAQAFCDDQFNRVMAKRLADAQETPEEVYEREHPFEGYTELFRDVSTIVEPKDVAKWNDFVENNISDQSMKVVQDAETGDTGQGSTEGCMPSPSTVLGKRGRASDSEDSSLHARKHQRASTDKEDALMVAPNGTSPGQDASAEMDS</sequence>
<dbReference type="AlphaFoldDB" id="A0AAV9JI10"/>
<feature type="compositionally biased region" description="Low complexity" evidence="1">
    <location>
        <begin position="117"/>
        <end position="137"/>
    </location>
</feature>
<feature type="region of interest" description="Disordered" evidence="1">
    <location>
        <begin position="334"/>
        <end position="443"/>
    </location>
</feature>
<feature type="compositionally biased region" description="Low complexity" evidence="1">
    <location>
        <begin position="334"/>
        <end position="359"/>
    </location>
</feature>
<evidence type="ECO:0008006" key="4">
    <source>
        <dbReference type="Google" id="ProtNLM"/>
    </source>
</evidence>
<proteinExistence type="predicted"/>
<comment type="caution">
    <text evidence="2">The sequence shown here is derived from an EMBL/GenBank/DDBJ whole genome shotgun (WGS) entry which is preliminary data.</text>
</comment>
<organism evidence="2 3">
    <name type="scientific">Oleoguttula mirabilis</name>
    <dbReference type="NCBI Taxonomy" id="1507867"/>
    <lineage>
        <taxon>Eukaryota</taxon>
        <taxon>Fungi</taxon>
        <taxon>Dikarya</taxon>
        <taxon>Ascomycota</taxon>
        <taxon>Pezizomycotina</taxon>
        <taxon>Dothideomycetes</taxon>
        <taxon>Dothideomycetidae</taxon>
        <taxon>Mycosphaerellales</taxon>
        <taxon>Teratosphaeriaceae</taxon>
        <taxon>Oleoguttula</taxon>
    </lineage>
</organism>
<dbReference type="Proteomes" id="UP001324427">
    <property type="component" value="Unassembled WGS sequence"/>
</dbReference>
<protein>
    <recommendedName>
        <fullName evidence="4">Zn(2)-C6 fungal-type domain-containing protein</fullName>
    </recommendedName>
</protein>
<evidence type="ECO:0000313" key="3">
    <source>
        <dbReference type="Proteomes" id="UP001324427"/>
    </source>
</evidence>
<feature type="compositionally biased region" description="Low complexity" evidence="1">
    <location>
        <begin position="393"/>
        <end position="405"/>
    </location>
</feature>
<feature type="compositionally biased region" description="Basic and acidic residues" evidence="1">
    <location>
        <begin position="426"/>
        <end position="443"/>
    </location>
</feature>
<feature type="region of interest" description="Disordered" evidence="1">
    <location>
        <begin position="1"/>
        <end position="39"/>
    </location>
</feature>
<evidence type="ECO:0000313" key="2">
    <source>
        <dbReference type="EMBL" id="KAK4544984.1"/>
    </source>
</evidence>
<feature type="compositionally biased region" description="Polar residues" evidence="1">
    <location>
        <begin position="23"/>
        <end position="39"/>
    </location>
</feature>
<feature type="compositionally biased region" description="Basic and acidic residues" evidence="1">
    <location>
        <begin position="549"/>
        <end position="558"/>
    </location>
</feature>
<dbReference type="EMBL" id="JAVFHQ010000022">
    <property type="protein sequence ID" value="KAK4544984.1"/>
    <property type="molecule type" value="Genomic_DNA"/>
</dbReference>
<feature type="compositionally biased region" description="Polar residues" evidence="1">
    <location>
        <begin position="360"/>
        <end position="369"/>
    </location>
</feature>
<feature type="region of interest" description="Disordered" evidence="1">
    <location>
        <begin position="115"/>
        <end position="171"/>
    </location>
</feature>
<evidence type="ECO:0000256" key="1">
    <source>
        <dbReference type="SAM" id="MobiDB-lite"/>
    </source>
</evidence>
<name>A0AAV9JI10_9PEZI</name>
<gene>
    <name evidence="2" type="ORF">LTR36_003889</name>
</gene>
<feature type="region of interest" description="Disordered" evidence="1">
    <location>
        <begin position="521"/>
        <end position="593"/>
    </location>
</feature>
<keyword evidence="3" id="KW-1185">Reference proteome</keyword>
<accession>A0AAV9JI10</accession>